<dbReference type="Gene3D" id="1.25.40.20">
    <property type="entry name" value="Ankyrin repeat-containing domain"/>
    <property type="match status" value="2"/>
</dbReference>
<dbReference type="SUPFAM" id="SSF48403">
    <property type="entry name" value="Ankyrin repeat"/>
    <property type="match status" value="1"/>
</dbReference>
<keyword evidence="5" id="KW-1185">Reference proteome</keyword>
<dbReference type="AlphaFoldDB" id="A0AAE0M709"/>
<dbReference type="Gene3D" id="3.40.50.1820">
    <property type="entry name" value="alpha/beta hydrolase"/>
    <property type="match status" value="1"/>
</dbReference>
<dbReference type="InterPro" id="IPR002110">
    <property type="entry name" value="Ankyrin_rpt"/>
</dbReference>
<evidence type="ECO:0000256" key="3">
    <source>
        <dbReference type="PROSITE-ProRule" id="PRU00023"/>
    </source>
</evidence>
<accession>A0AAE0M709</accession>
<dbReference type="PROSITE" id="PS50297">
    <property type="entry name" value="ANK_REP_REGION"/>
    <property type="match status" value="1"/>
</dbReference>
<evidence type="ECO:0000313" key="4">
    <source>
        <dbReference type="EMBL" id="KAK3320269.1"/>
    </source>
</evidence>
<dbReference type="EMBL" id="JAUEPO010000006">
    <property type="protein sequence ID" value="KAK3320269.1"/>
    <property type="molecule type" value="Genomic_DNA"/>
</dbReference>
<name>A0AAE0M709_9PEZI</name>
<dbReference type="PROSITE" id="PS50088">
    <property type="entry name" value="ANK_REPEAT"/>
    <property type="match status" value="1"/>
</dbReference>
<proteinExistence type="predicted"/>
<reference evidence="4" key="1">
    <citation type="journal article" date="2023" name="Mol. Phylogenet. Evol.">
        <title>Genome-scale phylogeny and comparative genomics of the fungal order Sordariales.</title>
        <authorList>
            <person name="Hensen N."/>
            <person name="Bonometti L."/>
            <person name="Westerberg I."/>
            <person name="Brannstrom I.O."/>
            <person name="Guillou S."/>
            <person name="Cros-Aarteil S."/>
            <person name="Calhoun S."/>
            <person name="Haridas S."/>
            <person name="Kuo A."/>
            <person name="Mondo S."/>
            <person name="Pangilinan J."/>
            <person name="Riley R."/>
            <person name="LaButti K."/>
            <person name="Andreopoulos B."/>
            <person name="Lipzen A."/>
            <person name="Chen C."/>
            <person name="Yan M."/>
            <person name="Daum C."/>
            <person name="Ng V."/>
            <person name="Clum A."/>
            <person name="Steindorff A."/>
            <person name="Ohm R.A."/>
            <person name="Martin F."/>
            <person name="Silar P."/>
            <person name="Natvig D.O."/>
            <person name="Lalanne C."/>
            <person name="Gautier V."/>
            <person name="Ament-Velasquez S.L."/>
            <person name="Kruys A."/>
            <person name="Hutchinson M.I."/>
            <person name="Powell A.J."/>
            <person name="Barry K."/>
            <person name="Miller A.N."/>
            <person name="Grigoriev I.V."/>
            <person name="Debuchy R."/>
            <person name="Gladieux P."/>
            <person name="Hiltunen Thoren M."/>
            <person name="Johannesson H."/>
        </authorList>
    </citation>
    <scope>NUCLEOTIDE SEQUENCE</scope>
    <source>
        <strain evidence="4">SMH4131-1</strain>
    </source>
</reference>
<feature type="repeat" description="ANK" evidence="3">
    <location>
        <begin position="876"/>
        <end position="908"/>
    </location>
</feature>
<dbReference type="InterPro" id="IPR051165">
    <property type="entry name" value="Multifunctional_ANK_Repeat"/>
</dbReference>
<reference evidence="4" key="2">
    <citation type="submission" date="2023-06" db="EMBL/GenBank/DDBJ databases">
        <authorList>
            <consortium name="Lawrence Berkeley National Laboratory"/>
            <person name="Haridas S."/>
            <person name="Hensen N."/>
            <person name="Bonometti L."/>
            <person name="Westerberg I."/>
            <person name="Brannstrom I.O."/>
            <person name="Guillou S."/>
            <person name="Cros-Aarteil S."/>
            <person name="Calhoun S."/>
            <person name="Kuo A."/>
            <person name="Mondo S."/>
            <person name="Pangilinan J."/>
            <person name="Riley R."/>
            <person name="Labutti K."/>
            <person name="Andreopoulos B."/>
            <person name="Lipzen A."/>
            <person name="Chen C."/>
            <person name="Yanf M."/>
            <person name="Daum C."/>
            <person name="Ng V."/>
            <person name="Clum A."/>
            <person name="Steindorff A."/>
            <person name="Ohm R."/>
            <person name="Martin F."/>
            <person name="Silar P."/>
            <person name="Natvig D."/>
            <person name="Lalanne C."/>
            <person name="Gautier V."/>
            <person name="Ament-Velasquez S.L."/>
            <person name="Kruys A."/>
            <person name="Hutchinson M.I."/>
            <person name="Powell A.J."/>
            <person name="Barry K."/>
            <person name="Miller A.N."/>
            <person name="Grigoriev I.V."/>
            <person name="Debuchy R."/>
            <person name="Gladieux P."/>
            <person name="Thoren M.H."/>
            <person name="Johannesson H."/>
        </authorList>
    </citation>
    <scope>NUCLEOTIDE SEQUENCE</scope>
    <source>
        <strain evidence="4">SMH4131-1</strain>
    </source>
</reference>
<protein>
    <submittedName>
        <fullName evidence="4">Ankyrin repeat-containing domain protein</fullName>
    </submittedName>
</protein>
<dbReference type="PANTHER" id="PTHR24123">
    <property type="entry name" value="ANKYRIN REPEAT-CONTAINING"/>
    <property type="match status" value="1"/>
</dbReference>
<organism evidence="4 5">
    <name type="scientific">Cercophora scortea</name>
    <dbReference type="NCBI Taxonomy" id="314031"/>
    <lineage>
        <taxon>Eukaryota</taxon>
        <taxon>Fungi</taxon>
        <taxon>Dikarya</taxon>
        <taxon>Ascomycota</taxon>
        <taxon>Pezizomycotina</taxon>
        <taxon>Sordariomycetes</taxon>
        <taxon>Sordariomycetidae</taxon>
        <taxon>Sordariales</taxon>
        <taxon>Lasiosphaeriaceae</taxon>
        <taxon>Cercophora</taxon>
    </lineage>
</organism>
<dbReference type="SUPFAM" id="SSF53474">
    <property type="entry name" value="alpha/beta-Hydrolases"/>
    <property type="match status" value="1"/>
</dbReference>
<evidence type="ECO:0000313" key="5">
    <source>
        <dbReference type="Proteomes" id="UP001286456"/>
    </source>
</evidence>
<dbReference type="PANTHER" id="PTHR24123:SF33">
    <property type="entry name" value="PROTEIN HOS4"/>
    <property type="match status" value="1"/>
</dbReference>
<evidence type="ECO:0000256" key="1">
    <source>
        <dbReference type="ARBA" id="ARBA00022737"/>
    </source>
</evidence>
<keyword evidence="1" id="KW-0677">Repeat</keyword>
<gene>
    <name evidence="4" type="ORF">B0T19DRAFT_361613</name>
</gene>
<dbReference type="SMART" id="SM00248">
    <property type="entry name" value="ANK"/>
    <property type="match status" value="8"/>
</dbReference>
<dbReference type="InterPro" id="IPR029058">
    <property type="entry name" value="AB_hydrolase_fold"/>
</dbReference>
<dbReference type="Pfam" id="PF12796">
    <property type="entry name" value="Ank_2"/>
    <property type="match status" value="2"/>
</dbReference>
<evidence type="ECO:0000256" key="2">
    <source>
        <dbReference type="ARBA" id="ARBA00023043"/>
    </source>
</evidence>
<dbReference type="Proteomes" id="UP001286456">
    <property type="component" value="Unassembled WGS sequence"/>
</dbReference>
<dbReference type="InterPro" id="IPR036770">
    <property type="entry name" value="Ankyrin_rpt-contain_sf"/>
</dbReference>
<comment type="caution">
    <text evidence="4">The sequence shown here is derived from an EMBL/GenBank/DDBJ whole genome shotgun (WGS) entry which is preliminary data.</text>
</comment>
<keyword evidence="2 3" id="KW-0040">ANK repeat</keyword>
<sequence>MASGQAGQETHGLFRLHPPLFYDAKKHNTDIVAIHGLGGHCHNTWTDSDGHLWLRDSLPDHIPGVRVMTYGYDSSFIFAASKMGVSDFAIDLLTRLRHARQLNEEKSRPLVFICHSLGGVVFKEMLIQAALDPEQHGEITKHITGVVSSVELETISRHSTQLMKKFSIVSFYEQKRLGFTMIVEPFSAILGLPNERAVPINANHREIARVSPRKEQRYLPVWAAVKEMAEVRTQFGISLNLEKGLLWEAIGEVLAMDPMRLTYIAIDALEELGTTIAVAILSGFWNVINHLNTTKPRHRVRILVSSRHNPAYISNLPSLSVLRITQQDIKTSIAVFLSDSVEELAATNGSFNASAESYTRNQIVRVISDKSEGMFLWASMVWDDFRRGLLWNQGIVQQKLADVGKALPGINALYDKLMDSIDPTVAEDMREIFVIISAAARPMKADEIAAVLSISRARHHLSTSADLDLIRGLGSIIETHFPDLIKIHDDDAITFTHLSFEEYLRDKNRDGSAARSRSLRAERMVTRACLKYLKLGDLVERASIILNLSPKYPFLEYATSFVFRHLSELPPDDSLWLLFADLAGDRGPYHLRCLLSGGSPMQKIINEMPVSTTKILIREFADHGYDLNEMWQRPPDRGGPFLLSCYRLHERKELIFLLLRLGIDPSLPKGSYRSTAKAVAEWDGWDVLYAMIEHGFDLNQQDAEGQYILHYVIQRNAPDVLCHLLDNHDVDVNLQDHSGFAPLHLAASKDSKVMARKLLNVYGIRADLIDNRGRTPLAVATYWSLQDVALTFLEHSQAFPIPDQEHLSPAVFAAKHGDLRLCMQLLEACKYKNLQFHIDYAGKGVLHHAAANDWSHVLRLCLTHGKETNVNQIDHSGGSALHVAAKLGNSGSCQVLIDYGASLQLQDRNGSTAAQLAADAGFKDTLMVLLRSGRVDPNQRDHQGRNLVHWAATLDCVDVMQLILAMPGVEIARRDGNAATPVDIACRCCCARVGRCLADEMDRRGMHPSMSLVRVDWEGFYCSPDVRDFQDGNQRLDGLTAAEYRYWSNQQNNNEEWNKVHRMYPDWLWGVVRYDQSIPAPPPGVVPPGR</sequence>